<evidence type="ECO:0000256" key="4">
    <source>
        <dbReference type="ARBA" id="ARBA00022475"/>
    </source>
</evidence>
<dbReference type="GO" id="GO:0071973">
    <property type="term" value="P:bacterial-type flagellum-dependent cell motility"/>
    <property type="evidence" value="ECO:0007669"/>
    <property type="project" value="InterPro"/>
</dbReference>
<dbReference type="PIRSF" id="PIRSF004862">
    <property type="entry name" value="FliF"/>
    <property type="match status" value="1"/>
</dbReference>
<keyword evidence="4" id="KW-1003">Cell membrane</keyword>
<keyword evidence="14" id="KW-0966">Cell projection</keyword>
<evidence type="ECO:0000256" key="2">
    <source>
        <dbReference type="ARBA" id="ARBA00004651"/>
    </source>
</evidence>
<feature type="region of interest" description="Disordered" evidence="10">
    <location>
        <begin position="276"/>
        <end position="341"/>
    </location>
</feature>
<dbReference type="GO" id="GO:0005886">
    <property type="term" value="C:plasma membrane"/>
    <property type="evidence" value="ECO:0007669"/>
    <property type="project" value="UniProtKB-SubCell"/>
</dbReference>
<feature type="compositionally biased region" description="Low complexity" evidence="10">
    <location>
        <begin position="311"/>
        <end position="326"/>
    </location>
</feature>
<sequence>MKQNMTAALNRWKNTFGDFSTAQKAIVLIGAGALLLGGFMVFRWAATPSYAPLYGNLASADASAVVDELEANGVKYKITNNGSTIMVPKDDVHATRISLSGKGLPTSSDKGGYELLDDQSFTTGEFKEQTDFKRAMEGELSNTIEAMDGVNTAVVHLALPAKKVFADEQDPATASILVKTRPGSTLNPEQVQAIVHLVASSIDGLDPAKVTVADASGKVLTTPDGVDGAASTQMQQVNEFQTRMRDQVQATLDRVLGPGKSTVQVTADLDFDKARSETRTYTSDPDQAPLAESTQTETYTGAQPDGGDTGVVGPDGQMDGAAGADGESSYDKRSTTRDNAVNSTTEFRETAPGGVQKLHVGIMIDNGGAVKFDTNEISDWVAAATGIDEQRGDTVRVSAMPFDTSTQDALAKELEQAAAADAAAKRNAMLRDGALILAVLLLVGFAFWRERRRSKERALATSYVVEQLRGDALNAPAAPEVEPATALLALEESNESERLQNELIDLVERQPEDVAALLRGWLVDRP</sequence>
<dbReference type="Proteomes" id="UP000540656">
    <property type="component" value="Unassembled WGS sequence"/>
</dbReference>
<dbReference type="InterPro" id="IPR013556">
    <property type="entry name" value="Flag_M-ring_C"/>
</dbReference>
<keyword evidence="6 11" id="KW-1133">Transmembrane helix</keyword>
<dbReference type="PANTHER" id="PTHR30046:SF0">
    <property type="entry name" value="FLAGELLAR M-RING PROTEIN"/>
    <property type="match status" value="1"/>
</dbReference>
<accession>A0A7Y9RXY2</accession>
<comment type="caution">
    <text evidence="14">The sequence shown here is derived from an EMBL/GenBank/DDBJ whole genome shotgun (WGS) entry which is preliminary data.</text>
</comment>
<dbReference type="Pfam" id="PF01514">
    <property type="entry name" value="YscJ_FliF"/>
    <property type="match status" value="1"/>
</dbReference>
<evidence type="ECO:0000256" key="1">
    <source>
        <dbReference type="ARBA" id="ARBA00004117"/>
    </source>
</evidence>
<evidence type="ECO:0000256" key="8">
    <source>
        <dbReference type="ARBA" id="ARBA00023143"/>
    </source>
</evidence>
<evidence type="ECO:0000256" key="7">
    <source>
        <dbReference type="ARBA" id="ARBA00023136"/>
    </source>
</evidence>
<keyword evidence="14" id="KW-0282">Flagellum</keyword>
<evidence type="ECO:0000313" key="14">
    <source>
        <dbReference type="EMBL" id="NYG58716.1"/>
    </source>
</evidence>
<dbReference type="Gene3D" id="3.30.300.30">
    <property type="match status" value="1"/>
</dbReference>
<dbReference type="InterPro" id="IPR000067">
    <property type="entry name" value="FlgMring_FliF"/>
</dbReference>
<comment type="similarity">
    <text evidence="3 9">Belongs to the FliF family.</text>
</comment>
<organism evidence="14 15">
    <name type="scientific">Nocardioides daedukensis</name>
    <dbReference type="NCBI Taxonomy" id="634462"/>
    <lineage>
        <taxon>Bacteria</taxon>
        <taxon>Bacillati</taxon>
        <taxon>Actinomycetota</taxon>
        <taxon>Actinomycetes</taxon>
        <taxon>Propionibacteriales</taxon>
        <taxon>Nocardioidaceae</taxon>
        <taxon>Nocardioides</taxon>
    </lineage>
</organism>
<keyword evidence="7 11" id="KW-0472">Membrane</keyword>
<feature type="compositionally biased region" description="Polar residues" evidence="10">
    <location>
        <begin position="292"/>
        <end position="301"/>
    </location>
</feature>
<evidence type="ECO:0000256" key="9">
    <source>
        <dbReference type="PIRNR" id="PIRNR004862"/>
    </source>
</evidence>
<evidence type="ECO:0000256" key="10">
    <source>
        <dbReference type="SAM" id="MobiDB-lite"/>
    </source>
</evidence>
<keyword evidence="15" id="KW-1185">Reference proteome</keyword>
<dbReference type="PRINTS" id="PR01009">
    <property type="entry name" value="FLGMRINGFLIF"/>
</dbReference>
<dbReference type="RefSeq" id="WP_179501851.1">
    <property type="nucleotide sequence ID" value="NZ_JACCAA010000001.1"/>
</dbReference>
<keyword evidence="5 11" id="KW-0812">Transmembrane</keyword>
<evidence type="ECO:0000259" key="13">
    <source>
        <dbReference type="Pfam" id="PF08345"/>
    </source>
</evidence>
<evidence type="ECO:0000259" key="12">
    <source>
        <dbReference type="Pfam" id="PF01514"/>
    </source>
</evidence>
<protein>
    <recommendedName>
        <fullName evidence="9">Flagellar M-ring protein</fullName>
    </recommendedName>
</protein>
<name>A0A7Y9RXY2_9ACTN</name>
<keyword evidence="14" id="KW-0969">Cilium</keyword>
<gene>
    <name evidence="14" type="ORF">BJ980_001639</name>
</gene>
<comment type="function">
    <text evidence="9">The M ring may be actively involved in energy transduction.</text>
</comment>
<comment type="subcellular location">
    <subcellularLocation>
        <location evidence="1 9">Bacterial flagellum basal body</location>
    </subcellularLocation>
    <subcellularLocation>
        <location evidence="2">Cell membrane</location>
        <topology evidence="2">Multi-pass membrane protein</topology>
    </subcellularLocation>
</comment>
<dbReference type="AlphaFoldDB" id="A0A7Y9RXY2"/>
<reference evidence="14 15" key="1">
    <citation type="submission" date="2020-07" db="EMBL/GenBank/DDBJ databases">
        <title>Sequencing the genomes of 1000 actinobacteria strains.</title>
        <authorList>
            <person name="Klenk H.-P."/>
        </authorList>
    </citation>
    <scope>NUCLEOTIDE SEQUENCE [LARGE SCALE GENOMIC DNA]</scope>
    <source>
        <strain evidence="14 15">DSM 23819</strain>
    </source>
</reference>
<dbReference type="NCBIfam" id="TIGR00206">
    <property type="entry name" value="fliF"/>
    <property type="match status" value="1"/>
</dbReference>
<feature type="domain" description="Flagellar M-ring C-terminal" evidence="13">
    <location>
        <begin position="252"/>
        <end position="402"/>
    </location>
</feature>
<evidence type="ECO:0000256" key="5">
    <source>
        <dbReference type="ARBA" id="ARBA00022692"/>
    </source>
</evidence>
<proteinExistence type="inferred from homology"/>
<dbReference type="EMBL" id="JACCAA010000001">
    <property type="protein sequence ID" value="NYG58716.1"/>
    <property type="molecule type" value="Genomic_DNA"/>
</dbReference>
<dbReference type="Pfam" id="PF08345">
    <property type="entry name" value="YscJ_FliF_C"/>
    <property type="match status" value="1"/>
</dbReference>
<dbReference type="InterPro" id="IPR043427">
    <property type="entry name" value="YscJ/FliF"/>
</dbReference>
<feature type="domain" description="Flagellar M-ring N-terminal" evidence="12">
    <location>
        <begin position="46"/>
        <end position="221"/>
    </location>
</feature>
<feature type="transmembrane region" description="Helical" evidence="11">
    <location>
        <begin position="428"/>
        <end position="448"/>
    </location>
</feature>
<dbReference type="GO" id="GO:0003774">
    <property type="term" value="F:cytoskeletal motor activity"/>
    <property type="evidence" value="ECO:0007669"/>
    <property type="project" value="InterPro"/>
</dbReference>
<dbReference type="InterPro" id="IPR006182">
    <property type="entry name" value="FliF_N_dom"/>
</dbReference>
<evidence type="ECO:0000256" key="11">
    <source>
        <dbReference type="SAM" id="Phobius"/>
    </source>
</evidence>
<dbReference type="GO" id="GO:0009431">
    <property type="term" value="C:bacterial-type flagellum basal body, MS ring"/>
    <property type="evidence" value="ECO:0007669"/>
    <property type="project" value="InterPro"/>
</dbReference>
<dbReference type="InterPro" id="IPR045851">
    <property type="entry name" value="AMP-bd_C_sf"/>
</dbReference>
<evidence type="ECO:0000256" key="3">
    <source>
        <dbReference type="ARBA" id="ARBA00007971"/>
    </source>
</evidence>
<evidence type="ECO:0000313" key="15">
    <source>
        <dbReference type="Proteomes" id="UP000540656"/>
    </source>
</evidence>
<keyword evidence="8 9" id="KW-0975">Bacterial flagellum</keyword>
<dbReference type="PANTHER" id="PTHR30046">
    <property type="entry name" value="FLAGELLAR M-RING PROTEIN"/>
    <property type="match status" value="1"/>
</dbReference>
<evidence type="ECO:0000256" key="6">
    <source>
        <dbReference type="ARBA" id="ARBA00022989"/>
    </source>
</evidence>